<dbReference type="RefSeq" id="WP_153861345.1">
    <property type="nucleotide sequence ID" value="NZ_WJQR01000002.1"/>
</dbReference>
<dbReference type="PANTHER" id="PTHR43867:SF2">
    <property type="entry name" value="CELLULOSE SYNTHASE CATALYTIC SUBUNIT A [UDP-FORMING]"/>
    <property type="match status" value="1"/>
</dbReference>
<evidence type="ECO:0000256" key="6">
    <source>
        <dbReference type="ARBA" id="ARBA00023136"/>
    </source>
</evidence>
<dbReference type="GO" id="GO:0016758">
    <property type="term" value="F:hexosyltransferase activity"/>
    <property type="evidence" value="ECO:0007669"/>
    <property type="project" value="TreeGrafter"/>
</dbReference>
<comment type="subcellular location">
    <subcellularLocation>
        <location evidence="1">Membrane</location>
        <topology evidence="1">Multi-pass membrane protein</topology>
    </subcellularLocation>
</comment>
<dbReference type="Gene3D" id="3.90.550.10">
    <property type="entry name" value="Spore Coat Polysaccharide Biosynthesis Protein SpsA, Chain A"/>
    <property type="match status" value="1"/>
</dbReference>
<organism evidence="8 9">
    <name type="scientific">Fundicoccus ignavus</name>
    <dbReference type="NCBI Taxonomy" id="2664442"/>
    <lineage>
        <taxon>Bacteria</taxon>
        <taxon>Bacillati</taxon>
        <taxon>Bacillota</taxon>
        <taxon>Bacilli</taxon>
        <taxon>Lactobacillales</taxon>
        <taxon>Aerococcaceae</taxon>
        <taxon>Fundicoccus</taxon>
    </lineage>
</organism>
<evidence type="ECO:0000256" key="3">
    <source>
        <dbReference type="ARBA" id="ARBA00022679"/>
    </source>
</evidence>
<evidence type="ECO:0000256" key="2">
    <source>
        <dbReference type="ARBA" id="ARBA00022676"/>
    </source>
</evidence>
<protein>
    <submittedName>
        <fullName evidence="8">Glycosyltransferase</fullName>
    </submittedName>
</protein>
<reference evidence="8 9" key="1">
    <citation type="submission" date="2019-11" db="EMBL/GenBank/DDBJ databases">
        <title>Characterisation of Fundicoccus ignavus gen. nov. sp. nov., a novel genus of the family Aerococcaceae isolated from bulk tank milk.</title>
        <authorList>
            <person name="Siebert A."/>
            <person name="Huptas C."/>
            <person name="Wenning M."/>
            <person name="Scherer S."/>
            <person name="Doll E.V."/>
        </authorList>
    </citation>
    <scope>NUCLEOTIDE SEQUENCE [LARGE SCALE GENOMIC DNA]</scope>
    <source>
        <strain evidence="8 9">DSM 109653</strain>
    </source>
</reference>
<evidence type="ECO:0000256" key="5">
    <source>
        <dbReference type="ARBA" id="ARBA00022989"/>
    </source>
</evidence>
<feature type="domain" description="Glycosyltransferase 2-like" evidence="7">
    <location>
        <begin position="12"/>
        <end position="143"/>
    </location>
</feature>
<dbReference type="Pfam" id="PF13632">
    <property type="entry name" value="Glyco_trans_2_3"/>
    <property type="match status" value="1"/>
</dbReference>
<dbReference type="EMBL" id="WJQR01000002">
    <property type="protein sequence ID" value="MRI80867.1"/>
    <property type="molecule type" value="Genomic_DNA"/>
</dbReference>
<evidence type="ECO:0000256" key="4">
    <source>
        <dbReference type="ARBA" id="ARBA00022692"/>
    </source>
</evidence>
<evidence type="ECO:0000259" key="7">
    <source>
        <dbReference type="Pfam" id="PF13632"/>
    </source>
</evidence>
<keyword evidence="2" id="KW-0328">Glycosyltransferase</keyword>
<evidence type="ECO:0000313" key="9">
    <source>
        <dbReference type="Proteomes" id="UP000469870"/>
    </source>
</evidence>
<dbReference type="SUPFAM" id="SSF53448">
    <property type="entry name" value="Nucleotide-diphospho-sugar transferases"/>
    <property type="match status" value="1"/>
</dbReference>
<sequence length="162" mass="18568">MIPRRHFLMRTLPYFVRDQKIGFIQTPQTFYNPDLFQYNLYSEKSTPNEQDYFYRDVQVMRNRSNSVIYGGTNTILSREALEAAGGFFVGVITEDFATGMMIQAKGYKSFAIDEGLAVGMAPEDLKSLINQRRRWARGCIQTGKKINLLFVQGLDCVSRLSP</sequence>
<dbReference type="Proteomes" id="UP000469870">
    <property type="component" value="Unassembled WGS sequence"/>
</dbReference>
<keyword evidence="3 8" id="KW-0808">Transferase</keyword>
<gene>
    <name evidence="8" type="ORF">GIY11_02340</name>
</gene>
<dbReference type="InterPro" id="IPR001173">
    <property type="entry name" value="Glyco_trans_2-like"/>
</dbReference>
<name>A0A844BWQ4_9LACT</name>
<dbReference type="GO" id="GO:0005886">
    <property type="term" value="C:plasma membrane"/>
    <property type="evidence" value="ECO:0007669"/>
    <property type="project" value="TreeGrafter"/>
</dbReference>
<keyword evidence="4" id="KW-0812">Transmembrane</keyword>
<accession>A0A844BWQ4</accession>
<dbReference type="AlphaFoldDB" id="A0A844BWQ4"/>
<dbReference type="PANTHER" id="PTHR43867">
    <property type="entry name" value="CELLULOSE SYNTHASE CATALYTIC SUBUNIT A [UDP-FORMING]"/>
    <property type="match status" value="1"/>
</dbReference>
<proteinExistence type="predicted"/>
<dbReference type="InterPro" id="IPR050321">
    <property type="entry name" value="Glycosyltr_2/OpgH_subfam"/>
</dbReference>
<keyword evidence="5" id="KW-1133">Transmembrane helix</keyword>
<evidence type="ECO:0000313" key="8">
    <source>
        <dbReference type="EMBL" id="MRI80867.1"/>
    </source>
</evidence>
<keyword evidence="6" id="KW-0472">Membrane</keyword>
<comment type="caution">
    <text evidence="8">The sequence shown here is derived from an EMBL/GenBank/DDBJ whole genome shotgun (WGS) entry which is preliminary data.</text>
</comment>
<dbReference type="InterPro" id="IPR029044">
    <property type="entry name" value="Nucleotide-diphossugar_trans"/>
</dbReference>
<evidence type="ECO:0000256" key="1">
    <source>
        <dbReference type="ARBA" id="ARBA00004141"/>
    </source>
</evidence>